<dbReference type="EMBL" id="NEDP02004568">
    <property type="protein sequence ID" value="OWF45148.1"/>
    <property type="molecule type" value="Genomic_DNA"/>
</dbReference>
<evidence type="ECO:0000256" key="8">
    <source>
        <dbReference type="PROSITE-ProRule" id="PRU00076"/>
    </source>
</evidence>
<dbReference type="InterPro" id="IPR009030">
    <property type="entry name" value="Growth_fac_rcpt_cys_sf"/>
</dbReference>
<keyword evidence="4 10" id="KW-0732">Signal</keyword>
<dbReference type="Gene3D" id="2.10.70.10">
    <property type="entry name" value="Complement Module, domain 1"/>
    <property type="match status" value="2"/>
</dbReference>
<dbReference type="CDD" id="cd00054">
    <property type="entry name" value="EGF_CA"/>
    <property type="match status" value="3"/>
</dbReference>
<name>A0A210Q8T4_MIZYE</name>
<dbReference type="OrthoDB" id="4405280at2759"/>
<dbReference type="PROSITE" id="PS50923">
    <property type="entry name" value="SUSHI"/>
    <property type="match status" value="2"/>
</dbReference>
<dbReference type="SMART" id="SM00032">
    <property type="entry name" value="CCP"/>
    <property type="match status" value="3"/>
</dbReference>
<dbReference type="SUPFAM" id="SSF57535">
    <property type="entry name" value="Complement control module/SCR domain"/>
    <property type="match status" value="2"/>
</dbReference>
<feature type="domain" description="EGF-like" evidence="11">
    <location>
        <begin position="424"/>
        <end position="466"/>
    </location>
</feature>
<dbReference type="InterPro" id="IPR018097">
    <property type="entry name" value="EGF_Ca-bd_CS"/>
</dbReference>
<sequence length="1282" mass="142748">MATSIWLEFLLSALLMTIPDVPSMETEAAEMPVCTPPIELEYGRVVVWGANLLVEYICDEGFFANGETFGACITDEGRWTIEKPKCVATGCDPPEVAHNMNVRLDKNGAVAHFSCGRGHYLIGQEQSYCNGQNWTKPFPACVGSSVKTRADPQNRNLPGRHVRDPLAFNVSAIDFESNLRVSDNTCFRYRYKAPPEIDHGTASPRYLYNTQKRRYVLVTNYTCDPGYVIENNITRYYYCQNYQWVAPVQPKCIKPLESTACQGNRRLCHQICVPGIRNRFACDCFRGFLLHSNGRDCFDKNECLFDNGGCQQLCHNTYGSRICTCRDGYRKVGTNCIDVNECDDDSLNKCPGECENTEGSYRCNCSIPGYMDSWDGRSCYDDNECTLNYGGCEDICINMVGSYYCKCSTNEGFQLSSDLHNCTDVDECVLYGKKICNNGHCVNSLGSFVCKCDDGFRPDKDRTKCEDIDECKMGNGGCEDACVNTVSSFYCDCKEPGFEIDSGGQNCTDVDECIDNAPGCENDCVNTIGSFYCWCHWHGYVVHGNQRNCTECRDDQYMIEEEKLCVDCPNNSRIVRALPGAANSLEDCQCLPGYLGSPAEKIPCLDVDECLVADCEYECQNDVGSFTCICPDGFYLMKDGTNCTDIDECEQDNGGCNVTCENTLGSFHCACPYPGFLLNNDSISCDDVDECLMNDNYNCSHLCHNTEGGAECSCYPGYILLSDNHTCEDTNECANSSVSMCEDLCINTNGSFYCDCEGSALKLSWDRKSCSDINECMEGVNHCEDLCVNTHGSYYCDCNTTGFVLAADQRTCEDLDECLSNTTHKCDHICINRPQGYDCFCYQGHVKEGLYGCRGCEIGQYHNNETDQCVDCPKMSTTNGTGKTNVTDCICIPGYTEDTTGEEYCRDIDECEEGEEENFGCDQICVNVLGSAYCACQKGFTLHKNKKNCTDIDECLYSNHYCAEICINLEGSYRCACRKGFKLHWDNKYCTDINECYIGDHECEDQCENTWGAYICGCSKPGTRLTTDGHTCIALTPTCPDEIRVEVPDGVPLVQVALPSLVYSGQWRIEPAWVAENQGVLFPVGNSSIQVNSYNTEAGDVGCSFYVVVTVTCARGTFRPSDDVYAGCMRCPTGSYQDDQNQRGCKACQLGTYQNEEGQLDCKYCRTGTYQDRINQTLCIPCPPGTYMDESGGVACKPCRAGMYNTLTSQTSCKYCPVGTYQDEKGQTECLECDIGHYQMQMGKHICKLCPEDLIPYRANVAMVKQCQRSTDNVVTELEPRR</sequence>
<evidence type="ECO:0000256" key="3">
    <source>
        <dbReference type="ARBA" id="ARBA00022536"/>
    </source>
</evidence>
<dbReference type="GO" id="GO:0005576">
    <property type="term" value="C:extracellular region"/>
    <property type="evidence" value="ECO:0007669"/>
    <property type="project" value="UniProtKB-SubCell"/>
</dbReference>
<dbReference type="InterPro" id="IPR011641">
    <property type="entry name" value="Tyr-kin_ephrin_A/B_rcpt-like"/>
</dbReference>
<dbReference type="SMART" id="SM00181">
    <property type="entry name" value="EGF"/>
    <property type="match status" value="17"/>
</dbReference>
<dbReference type="FunFam" id="2.10.25.10:FF:000240">
    <property type="entry name" value="Vitamin K-dependent protein S"/>
    <property type="match status" value="1"/>
</dbReference>
<feature type="domain" description="Sushi" evidence="12">
    <location>
        <begin position="89"/>
        <end position="143"/>
    </location>
</feature>
<dbReference type="InterPro" id="IPR001881">
    <property type="entry name" value="EGF-like_Ca-bd_dom"/>
</dbReference>
<dbReference type="FunFam" id="2.10.25.10:FF:000005">
    <property type="entry name" value="Fibrillin 2"/>
    <property type="match status" value="2"/>
</dbReference>
<accession>A0A210Q8T4</accession>
<evidence type="ECO:0000256" key="9">
    <source>
        <dbReference type="PROSITE-ProRule" id="PRU00302"/>
    </source>
</evidence>
<dbReference type="Pfam" id="PF07645">
    <property type="entry name" value="EGF_CA"/>
    <property type="match status" value="6"/>
</dbReference>
<evidence type="ECO:0000256" key="5">
    <source>
        <dbReference type="ARBA" id="ARBA00022737"/>
    </source>
</evidence>
<dbReference type="InterPro" id="IPR000152">
    <property type="entry name" value="EGF-type_Asp/Asn_hydroxyl_site"/>
</dbReference>
<feature type="domain" description="EGF-like" evidence="11">
    <location>
        <begin position="606"/>
        <end position="644"/>
    </location>
</feature>
<dbReference type="PROSITE" id="PS01187">
    <property type="entry name" value="EGF_CA"/>
    <property type="match status" value="5"/>
</dbReference>
<evidence type="ECO:0000259" key="12">
    <source>
        <dbReference type="PROSITE" id="PS50923"/>
    </source>
</evidence>
<dbReference type="SUPFAM" id="SSF57184">
    <property type="entry name" value="Growth factor receptor domain"/>
    <property type="match status" value="6"/>
</dbReference>
<proteinExistence type="predicted"/>
<dbReference type="PROSITE" id="PS00010">
    <property type="entry name" value="ASX_HYDROXYL"/>
    <property type="match status" value="3"/>
</dbReference>
<feature type="chain" id="PRO_5012803938" evidence="10">
    <location>
        <begin position="24"/>
        <end position="1282"/>
    </location>
</feature>
<dbReference type="InterPro" id="IPR049883">
    <property type="entry name" value="NOTCH1_EGF-like"/>
</dbReference>
<feature type="domain" description="Sushi" evidence="12">
    <location>
        <begin position="32"/>
        <end position="88"/>
    </location>
</feature>
<dbReference type="STRING" id="6573.A0A210Q8T4"/>
<comment type="caution">
    <text evidence="8">Lacks conserved residue(s) required for the propagation of feature annotation.</text>
</comment>
<dbReference type="PANTHER" id="PTHR47333">
    <property type="entry name" value="VON WILLEBRAND FACTOR C AND EGF DOMAIN-CONTAINING PROTEIN"/>
    <property type="match status" value="1"/>
</dbReference>
<dbReference type="SMART" id="SM01411">
    <property type="entry name" value="Ephrin_rec_like"/>
    <property type="match status" value="5"/>
</dbReference>
<keyword evidence="9" id="KW-0768">Sushi</keyword>
<keyword evidence="14" id="KW-1185">Reference proteome</keyword>
<keyword evidence="3 8" id="KW-0245">EGF-like domain</keyword>
<dbReference type="PANTHER" id="PTHR47333:SF4">
    <property type="entry name" value="EGF-LIKE DOMAIN-CONTAINING PROTEIN"/>
    <property type="match status" value="1"/>
</dbReference>
<dbReference type="GO" id="GO:0005509">
    <property type="term" value="F:calcium ion binding"/>
    <property type="evidence" value="ECO:0007669"/>
    <property type="project" value="InterPro"/>
</dbReference>
<dbReference type="InterPro" id="IPR000742">
    <property type="entry name" value="EGF"/>
</dbReference>
<dbReference type="InterPro" id="IPR052080">
    <property type="entry name" value="vWF_C/EGF_Fibrillin"/>
</dbReference>
<keyword evidence="6" id="KW-1015">Disulfide bond</keyword>
<dbReference type="SMART" id="SM00179">
    <property type="entry name" value="EGF_CA"/>
    <property type="match status" value="15"/>
</dbReference>
<dbReference type="Pfam" id="PF12662">
    <property type="entry name" value="cEGF"/>
    <property type="match status" value="4"/>
</dbReference>
<protein>
    <submittedName>
        <fullName evidence="13">Fibrillin-2</fullName>
    </submittedName>
</protein>
<comment type="caution">
    <text evidence="13">The sequence shown here is derived from an EMBL/GenBank/DDBJ whole genome shotgun (WGS) entry which is preliminary data.</text>
</comment>
<evidence type="ECO:0000256" key="4">
    <source>
        <dbReference type="ARBA" id="ARBA00022729"/>
    </source>
</evidence>
<evidence type="ECO:0000256" key="10">
    <source>
        <dbReference type="SAM" id="SignalP"/>
    </source>
</evidence>
<feature type="domain" description="EGF-like" evidence="11">
    <location>
        <begin position="951"/>
        <end position="991"/>
    </location>
</feature>
<organism evidence="13 14">
    <name type="scientific">Mizuhopecten yessoensis</name>
    <name type="common">Japanese scallop</name>
    <name type="synonym">Patinopecten yessoensis</name>
    <dbReference type="NCBI Taxonomy" id="6573"/>
    <lineage>
        <taxon>Eukaryota</taxon>
        <taxon>Metazoa</taxon>
        <taxon>Spiralia</taxon>
        <taxon>Lophotrochozoa</taxon>
        <taxon>Mollusca</taxon>
        <taxon>Bivalvia</taxon>
        <taxon>Autobranchia</taxon>
        <taxon>Pteriomorphia</taxon>
        <taxon>Pectinida</taxon>
        <taxon>Pectinoidea</taxon>
        <taxon>Pectinidae</taxon>
        <taxon>Mizuhopecten</taxon>
    </lineage>
</organism>
<dbReference type="PROSITE" id="PS50026">
    <property type="entry name" value="EGF_3"/>
    <property type="match status" value="3"/>
</dbReference>
<dbReference type="Proteomes" id="UP000242188">
    <property type="component" value="Unassembled WGS sequence"/>
</dbReference>
<evidence type="ECO:0000313" key="14">
    <source>
        <dbReference type="Proteomes" id="UP000242188"/>
    </source>
</evidence>
<keyword evidence="2" id="KW-0964">Secreted</keyword>
<dbReference type="SUPFAM" id="SSF57196">
    <property type="entry name" value="EGF/Laminin"/>
    <property type="match status" value="3"/>
</dbReference>
<evidence type="ECO:0000313" key="13">
    <source>
        <dbReference type="EMBL" id="OWF45148.1"/>
    </source>
</evidence>
<dbReference type="InterPro" id="IPR035976">
    <property type="entry name" value="Sushi/SCR/CCP_sf"/>
</dbReference>
<dbReference type="InterPro" id="IPR000436">
    <property type="entry name" value="Sushi_SCR_CCP_dom"/>
</dbReference>
<evidence type="ECO:0000256" key="7">
    <source>
        <dbReference type="ARBA" id="ARBA00023180"/>
    </source>
</evidence>
<evidence type="ECO:0000259" key="11">
    <source>
        <dbReference type="PROSITE" id="PS50026"/>
    </source>
</evidence>
<dbReference type="Pfam" id="PF07699">
    <property type="entry name" value="Ephrin_rec_like"/>
    <property type="match status" value="2"/>
</dbReference>
<feature type="signal peptide" evidence="10">
    <location>
        <begin position="1"/>
        <end position="23"/>
    </location>
</feature>
<evidence type="ECO:0000256" key="1">
    <source>
        <dbReference type="ARBA" id="ARBA00004613"/>
    </source>
</evidence>
<evidence type="ECO:0000256" key="2">
    <source>
        <dbReference type="ARBA" id="ARBA00022525"/>
    </source>
</evidence>
<dbReference type="CDD" id="cd00033">
    <property type="entry name" value="CCP"/>
    <property type="match status" value="2"/>
</dbReference>
<dbReference type="InterPro" id="IPR026823">
    <property type="entry name" value="cEGF"/>
</dbReference>
<dbReference type="PROSITE" id="PS01186">
    <property type="entry name" value="EGF_2"/>
    <property type="match status" value="6"/>
</dbReference>
<keyword evidence="5" id="KW-0677">Repeat</keyword>
<comment type="subcellular location">
    <subcellularLocation>
        <location evidence="1">Secreted</location>
    </subcellularLocation>
</comment>
<keyword evidence="7" id="KW-0325">Glycoprotein</keyword>
<dbReference type="Gene3D" id="2.10.25.10">
    <property type="entry name" value="Laminin"/>
    <property type="match status" value="16"/>
</dbReference>
<reference evidence="13 14" key="1">
    <citation type="journal article" date="2017" name="Nat. Ecol. Evol.">
        <title>Scallop genome provides insights into evolution of bilaterian karyotype and development.</title>
        <authorList>
            <person name="Wang S."/>
            <person name="Zhang J."/>
            <person name="Jiao W."/>
            <person name="Li J."/>
            <person name="Xun X."/>
            <person name="Sun Y."/>
            <person name="Guo X."/>
            <person name="Huan P."/>
            <person name="Dong B."/>
            <person name="Zhang L."/>
            <person name="Hu X."/>
            <person name="Sun X."/>
            <person name="Wang J."/>
            <person name="Zhao C."/>
            <person name="Wang Y."/>
            <person name="Wang D."/>
            <person name="Huang X."/>
            <person name="Wang R."/>
            <person name="Lv J."/>
            <person name="Li Y."/>
            <person name="Zhang Z."/>
            <person name="Liu B."/>
            <person name="Lu W."/>
            <person name="Hui Y."/>
            <person name="Liang J."/>
            <person name="Zhou Z."/>
            <person name="Hou R."/>
            <person name="Li X."/>
            <person name="Liu Y."/>
            <person name="Li H."/>
            <person name="Ning X."/>
            <person name="Lin Y."/>
            <person name="Zhao L."/>
            <person name="Xing Q."/>
            <person name="Dou J."/>
            <person name="Li Y."/>
            <person name="Mao J."/>
            <person name="Guo H."/>
            <person name="Dou H."/>
            <person name="Li T."/>
            <person name="Mu C."/>
            <person name="Jiang W."/>
            <person name="Fu Q."/>
            <person name="Fu X."/>
            <person name="Miao Y."/>
            <person name="Liu J."/>
            <person name="Yu Q."/>
            <person name="Li R."/>
            <person name="Liao H."/>
            <person name="Li X."/>
            <person name="Kong Y."/>
            <person name="Jiang Z."/>
            <person name="Chourrout D."/>
            <person name="Li R."/>
            <person name="Bao Z."/>
        </authorList>
    </citation>
    <scope>NUCLEOTIDE SEQUENCE [LARGE SCALE GENOMIC DNA]</scope>
    <source>
        <strain evidence="13 14">PY_sf001</strain>
    </source>
</reference>
<gene>
    <name evidence="13" type="ORF">KP79_PYT13256</name>
</gene>
<evidence type="ECO:0000256" key="6">
    <source>
        <dbReference type="ARBA" id="ARBA00023157"/>
    </source>
</evidence>
<dbReference type="Gene3D" id="2.10.50.10">
    <property type="entry name" value="Tumor Necrosis Factor Receptor, subunit A, domain 2"/>
    <property type="match status" value="3"/>
</dbReference>
<dbReference type="FunFam" id="2.10.25.10:FF:000014">
    <property type="entry name" value="Latent-transforming growth factor beta-binding protein 3"/>
    <property type="match status" value="2"/>
</dbReference>